<keyword evidence="4" id="KW-1185">Reference proteome</keyword>
<evidence type="ECO:0000313" key="4">
    <source>
        <dbReference type="Proteomes" id="UP000436483"/>
    </source>
</evidence>
<dbReference type="Proteomes" id="UP000436483">
    <property type="component" value="Unassembled WGS sequence"/>
</dbReference>
<feature type="transmembrane region" description="Helical" evidence="1">
    <location>
        <begin position="107"/>
        <end position="124"/>
    </location>
</feature>
<reference evidence="3 4" key="2">
    <citation type="submission" date="2020-01" db="EMBL/GenBank/DDBJ databases">
        <title>Microvirga sp. nov., an arsenate reduction bacterium isolated from Tibet hotspring sediments.</title>
        <authorList>
            <person name="Xian W.-D."/>
            <person name="Li W.-J."/>
        </authorList>
    </citation>
    <scope>NUCLEOTIDE SEQUENCE [LARGE SCALE GENOMIC DNA]</scope>
    <source>
        <strain evidence="3 4">KCTC 23863</strain>
    </source>
</reference>
<gene>
    <name evidence="3" type="ORF">GR328_13905</name>
</gene>
<keyword evidence="1" id="KW-0812">Transmembrane</keyword>
<dbReference type="InterPro" id="IPR012429">
    <property type="entry name" value="HGSNAT_cat"/>
</dbReference>
<feature type="transmembrane region" description="Helical" evidence="1">
    <location>
        <begin position="195"/>
        <end position="216"/>
    </location>
</feature>
<keyword evidence="1" id="KW-0472">Membrane</keyword>
<dbReference type="AlphaFoldDB" id="A0A7X3MSQ3"/>
<dbReference type="Pfam" id="PF07786">
    <property type="entry name" value="HGSNAT_cat"/>
    <property type="match status" value="1"/>
</dbReference>
<feature type="transmembrane region" description="Helical" evidence="1">
    <location>
        <begin position="245"/>
        <end position="265"/>
    </location>
</feature>
<dbReference type="EMBL" id="WURB01000008">
    <property type="protein sequence ID" value="MXQ12534.1"/>
    <property type="molecule type" value="Genomic_DNA"/>
</dbReference>
<protein>
    <submittedName>
        <fullName evidence="3">DUF1624 domain-containing protein</fullName>
    </submittedName>
</protein>
<evidence type="ECO:0000256" key="1">
    <source>
        <dbReference type="SAM" id="Phobius"/>
    </source>
</evidence>
<evidence type="ECO:0000313" key="3">
    <source>
        <dbReference type="EMBL" id="MXQ12534.1"/>
    </source>
</evidence>
<keyword evidence="1" id="KW-1133">Transmembrane helix</keyword>
<feature type="transmembrane region" description="Helical" evidence="1">
    <location>
        <begin position="156"/>
        <end position="175"/>
    </location>
</feature>
<evidence type="ECO:0000259" key="2">
    <source>
        <dbReference type="Pfam" id="PF07786"/>
    </source>
</evidence>
<sequence>MNDDLSPPDPVRSLRPSDVLTGQSHVTASQRWDAIDVARGLAIMAMIVYHFSWDLSFLQLIETNILQVPAWRWFARGIAGSFLLLSGVGLALAHAHGFRRLQFLRRLAKVGGAALAVTLVTFFAFPNSYIFFGILHCIAASSVLALPFLRLPSAPSLLAAIFFLAGPQLFTSPALDAPYLDWLGLGSTDPMTNDYVPIFPWFGMVLVGIAVGKTLMPRKSTLALARWRARNAPAKTLLWAGRKSLPIYLVHQPLLLALLYGVLLITGPHPAAEARPFMNDCVATCLMQNADAGTCRSVCSCTVDTLRHEDLWRRVLSGSTTAGDRVRISRTAQQCLRRPSS</sequence>
<dbReference type="RefSeq" id="WP_160885103.1">
    <property type="nucleotide sequence ID" value="NZ_WURB01000008.1"/>
</dbReference>
<reference evidence="3 4" key="1">
    <citation type="submission" date="2019-12" db="EMBL/GenBank/DDBJ databases">
        <authorList>
            <person name="Yuan C.-G."/>
        </authorList>
    </citation>
    <scope>NUCLEOTIDE SEQUENCE [LARGE SCALE GENOMIC DNA]</scope>
    <source>
        <strain evidence="3 4">KCTC 23863</strain>
    </source>
</reference>
<dbReference type="OrthoDB" id="9807591at2"/>
<comment type="caution">
    <text evidence="3">The sequence shown here is derived from an EMBL/GenBank/DDBJ whole genome shotgun (WGS) entry which is preliminary data.</text>
</comment>
<feature type="transmembrane region" description="Helical" evidence="1">
    <location>
        <begin position="73"/>
        <end position="95"/>
    </location>
</feature>
<proteinExistence type="predicted"/>
<accession>A0A7X3MSQ3</accession>
<feature type="domain" description="Heparan-alpha-glucosaminide N-acetyltransferase catalytic" evidence="2">
    <location>
        <begin position="31"/>
        <end position="253"/>
    </location>
</feature>
<feature type="transmembrane region" description="Helical" evidence="1">
    <location>
        <begin position="130"/>
        <end position="149"/>
    </location>
</feature>
<name>A0A7X3MSQ3_9HYPH</name>
<organism evidence="3 4">
    <name type="scientific">Microvirga makkahensis</name>
    <dbReference type="NCBI Taxonomy" id="1128670"/>
    <lineage>
        <taxon>Bacteria</taxon>
        <taxon>Pseudomonadati</taxon>
        <taxon>Pseudomonadota</taxon>
        <taxon>Alphaproteobacteria</taxon>
        <taxon>Hyphomicrobiales</taxon>
        <taxon>Methylobacteriaceae</taxon>
        <taxon>Microvirga</taxon>
    </lineage>
</organism>